<keyword evidence="5 6" id="KW-0472">Membrane</keyword>
<proteinExistence type="predicted"/>
<feature type="transmembrane region" description="Helical" evidence="6">
    <location>
        <begin position="588"/>
        <end position="606"/>
    </location>
</feature>
<feature type="transmembrane region" description="Helical" evidence="6">
    <location>
        <begin position="626"/>
        <end position="651"/>
    </location>
</feature>
<feature type="transmembrane region" description="Helical" evidence="6">
    <location>
        <begin position="107"/>
        <end position="131"/>
    </location>
</feature>
<dbReference type="Proteomes" id="UP001172756">
    <property type="component" value="Unassembled WGS sequence"/>
</dbReference>
<evidence type="ECO:0000313" key="7">
    <source>
        <dbReference type="EMBL" id="MDN4483511.1"/>
    </source>
</evidence>
<name>A0AB35MIF5_9MICO</name>
<comment type="caution">
    <text evidence="7">The sequence shown here is derived from an EMBL/GenBank/DDBJ whole genome shotgun (WGS) entry which is preliminary data.</text>
</comment>
<keyword evidence="2" id="KW-1003">Cell membrane</keyword>
<dbReference type="NCBIfam" id="TIGR00374">
    <property type="entry name" value="flippase-like domain"/>
    <property type="match status" value="1"/>
</dbReference>
<dbReference type="EMBL" id="JAUHQB010000004">
    <property type="protein sequence ID" value="MDN4483511.1"/>
    <property type="molecule type" value="Genomic_DNA"/>
</dbReference>
<feature type="transmembrane region" description="Helical" evidence="6">
    <location>
        <begin position="179"/>
        <end position="204"/>
    </location>
</feature>
<feature type="transmembrane region" description="Helical" evidence="6">
    <location>
        <begin position="658"/>
        <end position="681"/>
    </location>
</feature>
<dbReference type="RefSeq" id="WP_301160351.1">
    <property type="nucleotide sequence ID" value="NZ_JAUHQB010000004.1"/>
</dbReference>
<evidence type="ECO:0000256" key="5">
    <source>
        <dbReference type="ARBA" id="ARBA00023136"/>
    </source>
</evidence>
<keyword evidence="3 6" id="KW-0812">Transmembrane</keyword>
<sequence length="822" mass="87014">MADETAPAAVSSDTPAVRIVDEPQARIRRFTDLLALVGTALGVVLVLFLAEYALSTTQGIAQDIAGVSPLLQRLLVAPVNLFNGIVAVIIPATLVIDLIVRREPRRLIEVFAAAVGAFILTLLLAAGLVLWGTPELGLSLTPRGAESLQLPSFVAAISAMLTAAGRRNTRRTLSISWNLLWLGLAIGIIFSVVTIPSALLTVLLGRAAGLGLRYWLGSTADRAYGDALVEGVRRAGFHPRTMVRADMEHVHEHAELDAVTDALARTRQGRVYAMTTVEHHHLLVVALDGDQQAAGFLSKLWGSLRLRGVDTRADVSLRSSAESTALVSHAARVAGVRTGRVLGMSQIRDTMLLVYQRPPAVRPFADVPEDEVDDALLDAIWTEVDRAHGAGLSHRRLDADTVLVGDEVPGTLPTVWLTAWELGEVATSVLAKRIDAAQVLALTAAKVGPERAVDSAFRVLGAETVEQAAPLLQSIVLPATTRRSLKGNPHGKVLESVRQQILERSPDAEVGSENIVRFGWRTVATIALALVAVAVIAVQFNTEDFLDAVQQANPWWLVIGFAWALLTFVGAALALVAFSPVRLPFSRVLLTQVAAAYIALAVPAGVGPAALNLRLLTRRKVPTPLAVATVALVQVSSVVVTVVGLVILTVASGSNGALAALPSTSILIGLGVVAAAIGLALTVPRVRAWAAKRIMPTVRQTWPRLSQVLGQPWRLALGLLGNLLLTVGFVGAFHASLMAFGQEMAIIDLAVLFFVGNAVGAAVPTPGGLGAVELALTTGLTGSGMPYALALSAVLIYRLLSYWLRIPLGYVAMKYLEGKGEL</sequence>
<evidence type="ECO:0000256" key="3">
    <source>
        <dbReference type="ARBA" id="ARBA00022692"/>
    </source>
</evidence>
<evidence type="ECO:0000256" key="6">
    <source>
        <dbReference type="SAM" id="Phobius"/>
    </source>
</evidence>
<gene>
    <name evidence="7" type="ORF">QQ002_08180</name>
</gene>
<evidence type="ECO:0000313" key="8">
    <source>
        <dbReference type="Proteomes" id="UP001172756"/>
    </source>
</evidence>
<feature type="transmembrane region" description="Helical" evidence="6">
    <location>
        <begin position="74"/>
        <end position="100"/>
    </location>
</feature>
<dbReference type="Pfam" id="PF03706">
    <property type="entry name" value="LPG_synthase_TM"/>
    <property type="match status" value="1"/>
</dbReference>
<reference evidence="7 8" key="1">
    <citation type="submission" date="2023-06" db="EMBL/GenBank/DDBJ databases">
        <title>SYSU T0a273.</title>
        <authorList>
            <person name="Gao L."/>
            <person name="Fang B.-Z."/>
            <person name="Li W.-J."/>
        </authorList>
    </citation>
    <scope>NUCLEOTIDE SEQUENCE [LARGE SCALE GENOMIC DNA]</scope>
    <source>
        <strain evidence="7 8">SYSU T0a273</strain>
    </source>
</reference>
<comment type="subcellular location">
    <subcellularLocation>
        <location evidence="1">Cell membrane</location>
        <topology evidence="1">Multi-pass membrane protein</topology>
    </subcellularLocation>
</comment>
<evidence type="ECO:0000256" key="2">
    <source>
        <dbReference type="ARBA" id="ARBA00022475"/>
    </source>
</evidence>
<evidence type="ECO:0000256" key="4">
    <source>
        <dbReference type="ARBA" id="ARBA00022989"/>
    </source>
</evidence>
<feature type="transmembrane region" description="Helical" evidence="6">
    <location>
        <begin position="33"/>
        <end position="54"/>
    </location>
</feature>
<dbReference type="AlphaFoldDB" id="A0AB35MIF5"/>
<keyword evidence="4 6" id="KW-1133">Transmembrane helix</keyword>
<dbReference type="InterPro" id="IPR022791">
    <property type="entry name" value="L-PG_synthase/AglD"/>
</dbReference>
<feature type="transmembrane region" description="Helical" evidence="6">
    <location>
        <begin position="523"/>
        <end position="542"/>
    </location>
</feature>
<feature type="transmembrane region" description="Helical" evidence="6">
    <location>
        <begin position="745"/>
        <end position="764"/>
    </location>
</feature>
<feature type="transmembrane region" description="Helical" evidence="6">
    <location>
        <begin position="554"/>
        <end position="576"/>
    </location>
</feature>
<evidence type="ECO:0000256" key="1">
    <source>
        <dbReference type="ARBA" id="ARBA00004651"/>
    </source>
</evidence>
<organism evidence="7 8">
    <name type="scientific">Demequina lignilytica</name>
    <dbReference type="NCBI Taxonomy" id="3051663"/>
    <lineage>
        <taxon>Bacteria</taxon>
        <taxon>Bacillati</taxon>
        <taxon>Actinomycetota</taxon>
        <taxon>Actinomycetes</taxon>
        <taxon>Micrococcales</taxon>
        <taxon>Demequinaceae</taxon>
        <taxon>Demequina</taxon>
    </lineage>
</organism>
<feature type="transmembrane region" description="Helical" evidence="6">
    <location>
        <begin position="784"/>
        <end position="804"/>
    </location>
</feature>
<accession>A0AB35MIF5</accession>
<dbReference type="GO" id="GO:0005886">
    <property type="term" value="C:plasma membrane"/>
    <property type="evidence" value="ECO:0007669"/>
    <property type="project" value="UniProtKB-SubCell"/>
</dbReference>
<dbReference type="PANTHER" id="PTHR39087">
    <property type="entry name" value="UPF0104 MEMBRANE PROTEIN MJ1595"/>
    <property type="match status" value="1"/>
</dbReference>
<dbReference type="PANTHER" id="PTHR39087:SF2">
    <property type="entry name" value="UPF0104 MEMBRANE PROTEIN MJ1595"/>
    <property type="match status" value="1"/>
</dbReference>
<protein>
    <submittedName>
        <fullName evidence="7">Lysylphosphatidylglycerol synthase transmembrane domain-containing protein</fullName>
    </submittedName>
</protein>
<feature type="transmembrane region" description="Helical" evidence="6">
    <location>
        <begin position="713"/>
        <end position="733"/>
    </location>
</feature>